<dbReference type="Proteomes" id="UP001307889">
    <property type="component" value="Chromosome 6"/>
</dbReference>
<dbReference type="Pfam" id="PF00575">
    <property type="entry name" value="S1"/>
    <property type="match status" value="1"/>
</dbReference>
<dbReference type="EMBL" id="AP028914">
    <property type="protein sequence ID" value="BES95983.1"/>
    <property type="molecule type" value="Genomic_DNA"/>
</dbReference>
<gene>
    <name evidence="3" type="ORF">NTJ_08793</name>
</gene>
<dbReference type="PANTHER" id="PTHR23270">
    <property type="entry name" value="PROGRAMMED CELL DEATH PROTEIN 11 PRE-RRNA PROCESSING PROTEIN RRP5"/>
    <property type="match status" value="1"/>
</dbReference>
<evidence type="ECO:0000259" key="2">
    <source>
        <dbReference type="PROSITE" id="PS50126"/>
    </source>
</evidence>
<dbReference type="PANTHER" id="PTHR23270:SF10">
    <property type="entry name" value="PROTEIN RRP5 HOMOLOG"/>
    <property type="match status" value="1"/>
</dbReference>
<dbReference type="SUPFAM" id="SSF50249">
    <property type="entry name" value="Nucleic acid-binding proteins"/>
    <property type="match status" value="3"/>
</dbReference>
<feature type="compositionally biased region" description="Basic residues" evidence="1">
    <location>
        <begin position="979"/>
        <end position="990"/>
    </location>
</feature>
<accession>A0ABN7AUW8</accession>
<protein>
    <submittedName>
        <fullName evidence="3">Programmed cell death protein</fullName>
    </submittedName>
</protein>
<dbReference type="InterPro" id="IPR003029">
    <property type="entry name" value="S1_domain"/>
</dbReference>
<keyword evidence="4" id="KW-1185">Reference proteome</keyword>
<dbReference type="InterPro" id="IPR045209">
    <property type="entry name" value="Rrp5"/>
</dbReference>
<dbReference type="Gene3D" id="2.40.50.140">
    <property type="entry name" value="Nucleic acid-binding proteins"/>
    <property type="match status" value="2"/>
</dbReference>
<reference evidence="3 4" key="1">
    <citation type="submission" date="2023-09" db="EMBL/GenBank/DDBJ databases">
        <title>Nesidiocoris tenuis whole genome shotgun sequence.</title>
        <authorList>
            <person name="Shibata T."/>
            <person name="Shimoda M."/>
            <person name="Kobayashi T."/>
            <person name="Uehara T."/>
        </authorList>
    </citation>
    <scope>NUCLEOTIDE SEQUENCE [LARGE SCALE GENOMIC DNA]</scope>
    <source>
        <strain evidence="3 4">Japan</strain>
    </source>
</reference>
<feature type="compositionally biased region" description="Basic and acidic residues" evidence="1">
    <location>
        <begin position="991"/>
        <end position="1005"/>
    </location>
</feature>
<proteinExistence type="predicted"/>
<dbReference type="PROSITE" id="PS50126">
    <property type="entry name" value="S1"/>
    <property type="match status" value="1"/>
</dbReference>
<dbReference type="InterPro" id="IPR012340">
    <property type="entry name" value="NA-bd_OB-fold"/>
</dbReference>
<name>A0ABN7AUW8_9HEMI</name>
<evidence type="ECO:0000313" key="3">
    <source>
        <dbReference type="EMBL" id="BES95983.1"/>
    </source>
</evidence>
<evidence type="ECO:0000256" key="1">
    <source>
        <dbReference type="SAM" id="MobiDB-lite"/>
    </source>
</evidence>
<evidence type="ECO:0000313" key="4">
    <source>
        <dbReference type="Proteomes" id="UP001307889"/>
    </source>
</evidence>
<feature type="region of interest" description="Disordered" evidence="1">
    <location>
        <begin position="1"/>
        <end position="89"/>
    </location>
</feature>
<feature type="region of interest" description="Disordered" evidence="1">
    <location>
        <begin position="962"/>
        <end position="1005"/>
    </location>
</feature>
<feature type="domain" description="S1 motif" evidence="2">
    <location>
        <begin position="462"/>
        <end position="530"/>
    </location>
</feature>
<sequence>MTIDDEAYFPRGGAGKKEKSLKRAPYVFQPKKKNLEKKKKPGKRERNKQKTGQVAKIGDNSDDESAANDSVVNVSETAESPEPRLRKTQPLQYRDLAEGFVSLCSVQSVLKCYIRVSLPERLLATVKWTDISTPLSQTERRGPCKIPDLEKLFKVDDVLACRIKSVSGKGTNFEVSATTDPAELNRDTSCDSVLVGSVFFGAVQSVEDHGYMVFSGISGLNAFLPFENCKSFLKHRKLKSFPVGKLLWCIVTKSDVGDLTNNVQVAVDEEYFGRLEPAASKILTPGNRLDLIVTKHLNEKVQVSDVGKNFHGFIPRSHLRSFNEDISEEYQVGAKLIGSVLYKFPVTNVAAFSLKVEPARKLKQIVETGEVFQTAEICWHEHRGIGVKFEHRGVLCYGFVSRKRMEGSVESKSLKELFPKGNHISVVVIGYHHIDKLYTCSTQDEILTGKFLMVKQLKEMVGKLVTVEVKSKNEKGAVVAIDNRTAFVPVTQVTDVKCLKPLEKLKINSKHQGRVLRFDPEKNSILVTLRPTLVNNKPLTDFKHAKRGDSYYGSVASIGEDKITVAFFNALKAEILQENLIEDCRKYSVGTLLKCHVIKEKTGYTPPRFSLVRSVDQMVLSIGSTYKLIVKAKDATGIECLLGEGSTVQNVKIPKEYLCDHEKLQTKTLERLAPGSTVDAQLFCYDSFLNPVFTMRDSVRRLFAEGGERLKTKGLAALAVKTLIPAIVADVTEDGVYVWVPVPMYNGKVLVDKNAFDEEVSVNDLIWLSVKRINIGGKQIFLERPSIESHKEELQKWAVENLISYLNEIATFLSYKPNDVVSVVLKEENHCQLPDGRKGIILPVMSNKSSVTVTGRRLTVLFEERGAKEAVYLADSKLPSPSETIDPQPKEFEVIHVNKMFFICKSADNTVCYVPRFLSPSSTKPDVKKVAIGRLLMVKPIRVENGLLFGCLLPSISEQNHEDVRAAEDESSLLDASVGKKKTRKRKREKKGKDEPSKKHKRPED</sequence>
<feature type="compositionally biased region" description="Basic residues" evidence="1">
    <location>
        <begin position="30"/>
        <end position="49"/>
    </location>
</feature>
<dbReference type="SMART" id="SM00316">
    <property type="entry name" value="S1"/>
    <property type="match status" value="4"/>
</dbReference>
<organism evidence="3 4">
    <name type="scientific">Nesidiocoris tenuis</name>
    <dbReference type="NCBI Taxonomy" id="355587"/>
    <lineage>
        <taxon>Eukaryota</taxon>
        <taxon>Metazoa</taxon>
        <taxon>Ecdysozoa</taxon>
        <taxon>Arthropoda</taxon>
        <taxon>Hexapoda</taxon>
        <taxon>Insecta</taxon>
        <taxon>Pterygota</taxon>
        <taxon>Neoptera</taxon>
        <taxon>Paraneoptera</taxon>
        <taxon>Hemiptera</taxon>
        <taxon>Heteroptera</taxon>
        <taxon>Panheteroptera</taxon>
        <taxon>Cimicomorpha</taxon>
        <taxon>Miridae</taxon>
        <taxon>Dicyphina</taxon>
        <taxon>Nesidiocoris</taxon>
    </lineage>
</organism>